<name>A0A5J4WCA2_9EUKA</name>
<keyword evidence="4" id="KW-0547">Nucleotide-binding</keyword>
<dbReference type="Pfam" id="PF00069">
    <property type="entry name" value="Pkinase"/>
    <property type="match status" value="1"/>
</dbReference>
<evidence type="ECO:0000256" key="3">
    <source>
        <dbReference type="ARBA" id="ARBA00022679"/>
    </source>
</evidence>
<dbReference type="PANTHER" id="PTHR44899">
    <property type="entry name" value="CAMK FAMILY PROTEIN KINASE"/>
    <property type="match status" value="1"/>
</dbReference>
<evidence type="ECO:0000313" key="11">
    <source>
        <dbReference type="Proteomes" id="UP000324800"/>
    </source>
</evidence>
<dbReference type="EC" id="2.7.11.1" evidence="1"/>
<dbReference type="InterPro" id="IPR011009">
    <property type="entry name" value="Kinase-like_dom_sf"/>
</dbReference>
<dbReference type="PANTHER" id="PTHR44899:SF3">
    <property type="entry name" value="SERINE_THREONINE-PROTEIN KINASE NEK1"/>
    <property type="match status" value="1"/>
</dbReference>
<comment type="caution">
    <text evidence="10">The sequence shown here is derived from an EMBL/GenBank/DDBJ whole genome shotgun (WGS) entry which is preliminary data.</text>
</comment>
<dbReference type="PROSITE" id="PS50011">
    <property type="entry name" value="PROTEIN_KINASE_DOM"/>
    <property type="match status" value="1"/>
</dbReference>
<keyword evidence="2" id="KW-0723">Serine/threonine-protein kinase</keyword>
<dbReference type="SMART" id="SM00220">
    <property type="entry name" value="S_TKc"/>
    <property type="match status" value="1"/>
</dbReference>
<evidence type="ECO:0000256" key="4">
    <source>
        <dbReference type="ARBA" id="ARBA00022741"/>
    </source>
</evidence>
<evidence type="ECO:0000256" key="6">
    <source>
        <dbReference type="ARBA" id="ARBA00022840"/>
    </source>
</evidence>
<gene>
    <name evidence="10" type="ORF">EZS28_011952</name>
</gene>
<accession>A0A5J4WCA2</accession>
<dbReference type="OrthoDB" id="4062651at2759"/>
<organism evidence="10 11">
    <name type="scientific">Streblomastix strix</name>
    <dbReference type="NCBI Taxonomy" id="222440"/>
    <lineage>
        <taxon>Eukaryota</taxon>
        <taxon>Metamonada</taxon>
        <taxon>Preaxostyla</taxon>
        <taxon>Oxymonadida</taxon>
        <taxon>Streblomastigidae</taxon>
        <taxon>Streblomastix</taxon>
    </lineage>
</organism>
<dbReference type="PROSITE" id="PS00108">
    <property type="entry name" value="PROTEIN_KINASE_ST"/>
    <property type="match status" value="1"/>
</dbReference>
<protein>
    <recommendedName>
        <fullName evidence="1">non-specific serine/threonine protein kinase</fullName>
        <ecNumber evidence="1">2.7.11.1</ecNumber>
    </recommendedName>
</protein>
<feature type="domain" description="Protein kinase" evidence="9">
    <location>
        <begin position="1"/>
        <end position="143"/>
    </location>
</feature>
<dbReference type="Gene3D" id="1.10.510.10">
    <property type="entry name" value="Transferase(Phosphotransferase) domain 1"/>
    <property type="match status" value="1"/>
</dbReference>
<dbReference type="Proteomes" id="UP000324800">
    <property type="component" value="Unassembled WGS sequence"/>
</dbReference>
<evidence type="ECO:0000313" key="10">
    <source>
        <dbReference type="EMBL" id="KAA6392521.1"/>
    </source>
</evidence>
<dbReference type="GO" id="GO:0005524">
    <property type="term" value="F:ATP binding"/>
    <property type="evidence" value="ECO:0007669"/>
    <property type="project" value="UniProtKB-KW"/>
</dbReference>
<comment type="catalytic activity">
    <reaction evidence="8">
        <text>L-seryl-[protein] + ATP = O-phospho-L-seryl-[protein] + ADP + H(+)</text>
        <dbReference type="Rhea" id="RHEA:17989"/>
        <dbReference type="Rhea" id="RHEA-COMP:9863"/>
        <dbReference type="Rhea" id="RHEA-COMP:11604"/>
        <dbReference type="ChEBI" id="CHEBI:15378"/>
        <dbReference type="ChEBI" id="CHEBI:29999"/>
        <dbReference type="ChEBI" id="CHEBI:30616"/>
        <dbReference type="ChEBI" id="CHEBI:83421"/>
        <dbReference type="ChEBI" id="CHEBI:456216"/>
        <dbReference type="EC" id="2.7.11.1"/>
    </reaction>
</comment>
<dbReference type="GO" id="GO:0004674">
    <property type="term" value="F:protein serine/threonine kinase activity"/>
    <property type="evidence" value="ECO:0007669"/>
    <property type="project" value="UniProtKB-KW"/>
</dbReference>
<dbReference type="InterPro" id="IPR008271">
    <property type="entry name" value="Ser/Thr_kinase_AS"/>
</dbReference>
<dbReference type="EMBL" id="SNRW01002514">
    <property type="protein sequence ID" value="KAA6392521.1"/>
    <property type="molecule type" value="Genomic_DNA"/>
</dbReference>
<sequence>MESLEIDCFENYQVTKKLKGGAMGKTFLVEKLLSAKLCVLKKVRLISTFPDRMELCLIMEYCSQGDLRKVIAQLQQLPEEERLMEILAQIFLALDHLYSNEVIHRDVKPENIFVMEEGTIKLGIQIFCFFLYGCVVDEFKRQS</sequence>
<evidence type="ECO:0000259" key="9">
    <source>
        <dbReference type="PROSITE" id="PS50011"/>
    </source>
</evidence>
<dbReference type="InterPro" id="IPR000719">
    <property type="entry name" value="Prot_kinase_dom"/>
</dbReference>
<evidence type="ECO:0000256" key="7">
    <source>
        <dbReference type="ARBA" id="ARBA00047899"/>
    </source>
</evidence>
<dbReference type="SUPFAM" id="SSF56112">
    <property type="entry name" value="Protein kinase-like (PK-like)"/>
    <property type="match status" value="1"/>
</dbReference>
<evidence type="ECO:0000256" key="1">
    <source>
        <dbReference type="ARBA" id="ARBA00012513"/>
    </source>
</evidence>
<keyword evidence="3" id="KW-0808">Transferase</keyword>
<reference evidence="10 11" key="1">
    <citation type="submission" date="2019-03" db="EMBL/GenBank/DDBJ databases">
        <title>Single cell metagenomics reveals metabolic interactions within the superorganism composed of flagellate Streblomastix strix and complex community of Bacteroidetes bacteria on its surface.</title>
        <authorList>
            <person name="Treitli S.C."/>
            <person name="Kolisko M."/>
            <person name="Husnik F."/>
            <person name="Keeling P."/>
            <person name="Hampl V."/>
        </authorList>
    </citation>
    <scope>NUCLEOTIDE SEQUENCE [LARGE SCALE GENOMIC DNA]</scope>
    <source>
        <strain evidence="10">ST1C</strain>
    </source>
</reference>
<comment type="catalytic activity">
    <reaction evidence="7">
        <text>L-threonyl-[protein] + ATP = O-phospho-L-threonyl-[protein] + ADP + H(+)</text>
        <dbReference type="Rhea" id="RHEA:46608"/>
        <dbReference type="Rhea" id="RHEA-COMP:11060"/>
        <dbReference type="Rhea" id="RHEA-COMP:11605"/>
        <dbReference type="ChEBI" id="CHEBI:15378"/>
        <dbReference type="ChEBI" id="CHEBI:30013"/>
        <dbReference type="ChEBI" id="CHEBI:30616"/>
        <dbReference type="ChEBI" id="CHEBI:61977"/>
        <dbReference type="ChEBI" id="CHEBI:456216"/>
        <dbReference type="EC" id="2.7.11.1"/>
    </reaction>
</comment>
<dbReference type="InterPro" id="IPR051131">
    <property type="entry name" value="NEK_Ser/Thr_kinase_NIMA"/>
</dbReference>
<evidence type="ECO:0000256" key="2">
    <source>
        <dbReference type="ARBA" id="ARBA00022527"/>
    </source>
</evidence>
<proteinExistence type="predicted"/>
<evidence type="ECO:0000256" key="8">
    <source>
        <dbReference type="ARBA" id="ARBA00048679"/>
    </source>
</evidence>
<evidence type="ECO:0000256" key="5">
    <source>
        <dbReference type="ARBA" id="ARBA00022777"/>
    </source>
</evidence>
<keyword evidence="6" id="KW-0067">ATP-binding</keyword>
<dbReference type="AlphaFoldDB" id="A0A5J4WCA2"/>
<keyword evidence="5" id="KW-0418">Kinase</keyword>